<feature type="domain" description="Activator of Hsp90 ATPase homologue 1/2-like C-terminal" evidence="3">
    <location>
        <begin position="46"/>
        <end position="132"/>
    </location>
</feature>
<dbReference type="Gene3D" id="3.30.530.20">
    <property type="match status" value="1"/>
</dbReference>
<dbReference type="Proteomes" id="UP000594468">
    <property type="component" value="Chromosome"/>
</dbReference>
<feature type="region of interest" description="Disordered" evidence="2">
    <location>
        <begin position="41"/>
        <end position="66"/>
    </location>
</feature>
<gene>
    <name evidence="4" type="ORF">G4Y79_05960</name>
</gene>
<keyword evidence="5" id="KW-1185">Reference proteome</keyword>
<dbReference type="RefSeq" id="WP_195171986.1">
    <property type="nucleotide sequence ID" value="NZ_CP062983.1"/>
</dbReference>
<name>A0A7S8IFT0_9CHLR</name>
<accession>A0A7S8IFT0</accession>
<evidence type="ECO:0000256" key="1">
    <source>
        <dbReference type="ARBA" id="ARBA00006817"/>
    </source>
</evidence>
<protein>
    <submittedName>
        <fullName evidence="4">SRPBCC domain-containing protein</fullName>
    </submittedName>
</protein>
<reference evidence="4 5" key="1">
    <citation type="submission" date="2020-02" db="EMBL/GenBank/DDBJ databases">
        <authorList>
            <person name="Zheng R.K."/>
            <person name="Sun C.M."/>
        </authorList>
    </citation>
    <scope>NUCLEOTIDE SEQUENCE [LARGE SCALE GENOMIC DNA]</scope>
    <source>
        <strain evidence="5">rifampicinis</strain>
    </source>
</reference>
<proteinExistence type="inferred from homology"/>
<dbReference type="SUPFAM" id="SSF55961">
    <property type="entry name" value="Bet v1-like"/>
    <property type="match status" value="1"/>
</dbReference>
<evidence type="ECO:0000259" key="3">
    <source>
        <dbReference type="Pfam" id="PF08327"/>
    </source>
</evidence>
<dbReference type="EMBL" id="CP062983">
    <property type="protein sequence ID" value="QPC83922.1"/>
    <property type="molecule type" value="Genomic_DNA"/>
</dbReference>
<dbReference type="Pfam" id="PF08327">
    <property type="entry name" value="AHSA1"/>
    <property type="match status" value="1"/>
</dbReference>
<comment type="similarity">
    <text evidence="1">Belongs to the AHA1 family.</text>
</comment>
<dbReference type="InterPro" id="IPR013538">
    <property type="entry name" value="ASHA1/2-like_C"/>
</dbReference>
<evidence type="ECO:0000256" key="2">
    <source>
        <dbReference type="SAM" id="MobiDB-lite"/>
    </source>
</evidence>
<dbReference type="KEGG" id="pmet:G4Y79_05960"/>
<dbReference type="InterPro" id="IPR023393">
    <property type="entry name" value="START-like_dom_sf"/>
</dbReference>
<organism evidence="4 5">
    <name type="scientific">Phototrophicus methaneseepsis</name>
    <dbReference type="NCBI Taxonomy" id="2710758"/>
    <lineage>
        <taxon>Bacteria</taxon>
        <taxon>Bacillati</taxon>
        <taxon>Chloroflexota</taxon>
        <taxon>Candidatus Thermofontia</taxon>
        <taxon>Phototrophicales</taxon>
        <taxon>Phototrophicaceae</taxon>
        <taxon>Phototrophicus</taxon>
    </lineage>
</organism>
<dbReference type="AlphaFoldDB" id="A0A7S8IFT0"/>
<sequence length="135" mass="15235">MPENPVGKTKSQGWEVGVSRTLPIPENKAWQMILSALALPPEDGPESIDYRPGTSFETDDGTQGEIRSYEPGRLIRMKWQPKGSNTNTTLQIRITPAKTGTRISVHHEWLADSQHREAMRAQWARILEDLKDSIT</sequence>
<evidence type="ECO:0000313" key="4">
    <source>
        <dbReference type="EMBL" id="QPC83922.1"/>
    </source>
</evidence>
<evidence type="ECO:0000313" key="5">
    <source>
        <dbReference type="Proteomes" id="UP000594468"/>
    </source>
</evidence>